<proteinExistence type="predicted"/>
<accession>A0A0C9NIK8</accession>
<evidence type="ECO:0000313" key="2">
    <source>
        <dbReference type="Proteomes" id="UP000032025"/>
    </source>
</evidence>
<comment type="caution">
    <text evidence="1">The sequence shown here is derived from an EMBL/GenBank/DDBJ whole genome shotgun (WGS) entry which is preliminary data.</text>
</comment>
<dbReference type="EMBL" id="BBJS01000043">
    <property type="protein sequence ID" value="GAN14523.1"/>
    <property type="molecule type" value="Genomic_DNA"/>
</dbReference>
<sequence length="88" mass="9939">MTAMAQIDLETLRERIRQMDFERGSPEQVALWREDVAEARANLVIEDMTPTIDEDAMFSMMLDEGVPPALMPSIILSLYQPGTRQIAA</sequence>
<keyword evidence="2" id="KW-1185">Reference proteome</keyword>
<gene>
    <name evidence="1" type="ORF">SP6_43_00200</name>
</gene>
<reference evidence="1 2" key="1">
    <citation type="submission" date="2014-08" db="EMBL/GenBank/DDBJ databases">
        <title>Whole genome shotgun sequence of Sphingomonas paucimobilis NBRC 13935.</title>
        <authorList>
            <person name="Hosoyama A."/>
            <person name="Hashimoto M."/>
            <person name="Hosoyama Y."/>
            <person name="Noguchi M."/>
            <person name="Uohara A."/>
            <person name="Ohji S."/>
            <person name="Katano-Makiyama Y."/>
            <person name="Ichikawa N."/>
            <person name="Kimura A."/>
            <person name="Yamazoe A."/>
            <person name="Fujita N."/>
        </authorList>
    </citation>
    <scope>NUCLEOTIDE SEQUENCE [LARGE SCALE GENOMIC DNA]</scope>
    <source>
        <strain evidence="1 2">NBRC 13935</strain>
    </source>
</reference>
<organism evidence="1 2">
    <name type="scientific">Sphingomonas paucimobilis NBRC 13935</name>
    <dbReference type="NCBI Taxonomy" id="1219050"/>
    <lineage>
        <taxon>Bacteria</taxon>
        <taxon>Pseudomonadati</taxon>
        <taxon>Pseudomonadota</taxon>
        <taxon>Alphaproteobacteria</taxon>
        <taxon>Sphingomonadales</taxon>
        <taxon>Sphingomonadaceae</taxon>
        <taxon>Sphingomonas</taxon>
    </lineage>
</organism>
<dbReference type="AlphaFoldDB" id="A0A0C9NIK8"/>
<protein>
    <submittedName>
        <fullName evidence="1">DNA, contig: SP643</fullName>
    </submittedName>
</protein>
<evidence type="ECO:0000313" key="1">
    <source>
        <dbReference type="EMBL" id="GAN14523.1"/>
    </source>
</evidence>
<name>A0A0C9NIK8_SPHPI</name>
<dbReference type="Proteomes" id="UP000032025">
    <property type="component" value="Unassembled WGS sequence"/>
</dbReference>